<dbReference type="Proteomes" id="UP000792063">
    <property type="component" value="Unassembled WGS sequence"/>
</dbReference>
<dbReference type="FunFam" id="3.30.70.141:FF:000002">
    <property type="entry name" value="Nucleoside diphosphate kinase"/>
    <property type="match status" value="1"/>
</dbReference>
<evidence type="ECO:0000256" key="8">
    <source>
        <dbReference type="RuleBase" id="RU004011"/>
    </source>
</evidence>
<dbReference type="GO" id="GO:0004550">
    <property type="term" value="F:nucleoside diphosphate kinase activity"/>
    <property type="evidence" value="ECO:0007669"/>
    <property type="project" value="UniProtKB-EC"/>
</dbReference>
<dbReference type="GO" id="GO:0006241">
    <property type="term" value="P:CTP biosynthetic process"/>
    <property type="evidence" value="ECO:0007669"/>
    <property type="project" value="InterPro"/>
</dbReference>
<accession>A0A3R7GXS4</accession>
<dbReference type="SMART" id="SM00562">
    <property type="entry name" value="NDK"/>
    <property type="match status" value="1"/>
</dbReference>
<name>A0A3R7GXS4_9STRA</name>
<gene>
    <name evidence="13" type="ORF">BBI17_000869</name>
    <name evidence="14" type="ORF">BBO99_00000967</name>
    <name evidence="11" type="ORF">JM16_001725</name>
    <name evidence="12" type="ORF">JM18_001007</name>
</gene>
<evidence type="ECO:0000313" key="16">
    <source>
        <dbReference type="Proteomes" id="UP000285883"/>
    </source>
</evidence>
<evidence type="ECO:0000256" key="7">
    <source>
        <dbReference type="PROSITE-ProRule" id="PRU00706"/>
    </source>
</evidence>
<feature type="binding site" evidence="7">
    <location>
        <position position="175"/>
    </location>
    <ligand>
        <name>ATP</name>
        <dbReference type="ChEBI" id="CHEBI:30616"/>
    </ligand>
</feature>
<dbReference type="Proteomes" id="UP000285624">
    <property type="component" value="Unassembled WGS sequence"/>
</dbReference>
<dbReference type="AlphaFoldDB" id="A0A3R7GXS4"/>
<dbReference type="Proteomes" id="UP000285883">
    <property type="component" value="Unassembled WGS sequence"/>
</dbReference>
<keyword evidence="5 9" id="KW-0418">Kinase</keyword>
<comment type="cofactor">
    <cofactor evidence="1">
        <name>Mg(2+)</name>
        <dbReference type="ChEBI" id="CHEBI:18420"/>
    </cofactor>
</comment>
<evidence type="ECO:0000313" key="13">
    <source>
        <dbReference type="EMBL" id="RLN46483.1"/>
    </source>
</evidence>
<feature type="domain" description="Nucleoside diphosphate kinase-like" evidence="10">
    <location>
        <begin position="74"/>
        <end position="211"/>
    </location>
</feature>
<keyword evidence="15" id="KW-1185">Reference proteome</keyword>
<organism evidence="13 16">
    <name type="scientific">Phytophthora kernoviae</name>
    <dbReference type="NCBI Taxonomy" id="325452"/>
    <lineage>
        <taxon>Eukaryota</taxon>
        <taxon>Sar</taxon>
        <taxon>Stramenopiles</taxon>
        <taxon>Oomycota</taxon>
        <taxon>Peronosporomycetes</taxon>
        <taxon>Peronosporales</taxon>
        <taxon>Peronosporaceae</taxon>
        <taxon>Phytophthora</taxon>
    </lineage>
</organism>
<evidence type="ECO:0000256" key="6">
    <source>
        <dbReference type="ARBA" id="ARBA00022840"/>
    </source>
</evidence>
<dbReference type="GO" id="GO:0006183">
    <property type="term" value="P:GTP biosynthetic process"/>
    <property type="evidence" value="ECO:0007669"/>
    <property type="project" value="InterPro"/>
</dbReference>
<dbReference type="Gene3D" id="3.30.70.141">
    <property type="entry name" value="Nucleoside diphosphate kinase-like domain"/>
    <property type="match status" value="1"/>
</dbReference>
<dbReference type="CDD" id="cd04413">
    <property type="entry name" value="NDPk_I"/>
    <property type="match status" value="1"/>
</dbReference>
<dbReference type="GO" id="GO:0005524">
    <property type="term" value="F:ATP binding"/>
    <property type="evidence" value="ECO:0007669"/>
    <property type="project" value="UniProtKB-KW"/>
</dbReference>
<dbReference type="PROSITE" id="PS00469">
    <property type="entry name" value="NDPK"/>
    <property type="match status" value="1"/>
</dbReference>
<evidence type="ECO:0000256" key="5">
    <source>
        <dbReference type="ARBA" id="ARBA00022777"/>
    </source>
</evidence>
<evidence type="ECO:0000259" key="10">
    <source>
        <dbReference type="SMART" id="SM00562"/>
    </source>
</evidence>
<feature type="binding site" evidence="7">
    <location>
        <position position="164"/>
    </location>
    <ligand>
        <name>ATP</name>
        <dbReference type="ChEBI" id="CHEBI:30616"/>
    </ligand>
</feature>
<dbReference type="PRINTS" id="PR01243">
    <property type="entry name" value="NUCDPKINASE"/>
</dbReference>
<keyword evidence="4 9" id="KW-0547">Nucleotide-binding</keyword>
<feature type="binding site" evidence="7">
    <location>
        <position position="82"/>
    </location>
    <ligand>
        <name>ATP</name>
        <dbReference type="ChEBI" id="CHEBI:30616"/>
    </ligand>
</feature>
<dbReference type="EC" id="2.7.4.6" evidence="9"/>
<dbReference type="Pfam" id="PF00334">
    <property type="entry name" value="NDK"/>
    <property type="match status" value="1"/>
</dbReference>
<dbReference type="GO" id="GO:0006228">
    <property type="term" value="P:UTP biosynthetic process"/>
    <property type="evidence" value="ECO:0007669"/>
    <property type="project" value="InterPro"/>
</dbReference>
<comment type="catalytic activity">
    <reaction evidence="9">
        <text>a 2'-deoxyribonucleoside 5'-diphosphate + ATP = a 2'-deoxyribonucleoside 5'-triphosphate + ADP</text>
        <dbReference type="Rhea" id="RHEA:44640"/>
        <dbReference type="ChEBI" id="CHEBI:30616"/>
        <dbReference type="ChEBI" id="CHEBI:61560"/>
        <dbReference type="ChEBI" id="CHEBI:73316"/>
        <dbReference type="ChEBI" id="CHEBI:456216"/>
        <dbReference type="EC" id="2.7.4.6"/>
    </reaction>
</comment>
<comment type="caution">
    <text evidence="13">The sequence shown here is derived from an EMBL/GenBank/DDBJ whole genome shotgun (WGS) entry which is preliminary data.</text>
</comment>
<dbReference type="EMBL" id="JPWV03000023">
    <property type="protein sequence ID" value="KAG2529907.1"/>
    <property type="molecule type" value="Genomic_DNA"/>
</dbReference>
<reference evidence="11" key="3">
    <citation type="submission" date="2020-06" db="EMBL/GenBank/DDBJ databases">
        <authorList>
            <person name="Studholme D.J."/>
        </authorList>
    </citation>
    <scope>NUCLEOTIDE SEQUENCE</scope>
    <source>
        <strain evidence="11">NZFS 2646</strain>
        <strain evidence="12">NZFS 3630</strain>
    </source>
</reference>
<reference evidence="11" key="1">
    <citation type="journal article" date="2015" name="Genom Data">
        <title>Genome sequences of six Phytophthora species associated with forests in New Zealand.</title>
        <authorList>
            <person name="Studholme D.J."/>
            <person name="McDougal R.L."/>
            <person name="Sambles C."/>
            <person name="Hansen E."/>
            <person name="Hardy G."/>
            <person name="Grant M."/>
            <person name="Ganley R.J."/>
            <person name="Williams N.M."/>
        </authorList>
    </citation>
    <scope>NUCLEOTIDE SEQUENCE</scope>
    <source>
        <strain evidence="11">NZFS 2646</strain>
        <strain evidence="12">NZFS 3630</strain>
    </source>
</reference>
<proteinExistence type="inferred from homology"/>
<protein>
    <recommendedName>
        <fullName evidence="9">Nucleoside diphosphate kinase</fullName>
        <ecNumber evidence="9">2.7.4.6</ecNumber>
    </recommendedName>
</protein>
<comment type="similarity">
    <text evidence="2 7 8">Belongs to the NDK family.</text>
</comment>
<dbReference type="InterPro" id="IPR034907">
    <property type="entry name" value="NDK-like_dom"/>
</dbReference>
<sequence length="276" mass="29425">MFSRVSRRVAAAAKSTATRTIATQARSAASTSFKAPVALAVAAGVTALAVSSAPVAENKPVAATPLAGVPGTSTERTFIAIKPDGVQRGLISEVIGRFEKKGYKLVGLKLMTATEARAKAHYADLSERPFFPGLVKYFTSGPIVCMVWEGTDVILTGRKILGATNPNQAAPGTLRGDNCISTGRNLIHGSDGPDSAKHEITMWFTPEEISNYQRALDSEDLKDMSTRVHKGATGCTALRHAEDLTCVGQERAAQGTEDIFFDLFQQLNLTTQQSHC</sequence>
<dbReference type="HAMAP" id="MF_00451">
    <property type="entry name" value="NDP_kinase"/>
    <property type="match status" value="1"/>
</dbReference>
<dbReference type="InterPro" id="IPR023005">
    <property type="entry name" value="Nucleoside_diP_kinase_AS"/>
</dbReference>
<dbReference type="EMBL" id="MAYM02000049">
    <property type="protein sequence ID" value="RLN46483.1"/>
    <property type="molecule type" value="Genomic_DNA"/>
</dbReference>
<dbReference type="EMBL" id="MBDN02000014">
    <property type="protein sequence ID" value="RLN84856.1"/>
    <property type="molecule type" value="Genomic_DNA"/>
</dbReference>
<keyword evidence="3 9" id="KW-0808">Transferase</keyword>
<dbReference type="PANTHER" id="PTHR11349">
    <property type="entry name" value="NUCLEOSIDE DIPHOSPHATE KINASE"/>
    <property type="match status" value="1"/>
</dbReference>
<dbReference type="NCBIfam" id="NF001908">
    <property type="entry name" value="PRK00668.1"/>
    <property type="match status" value="1"/>
</dbReference>
<dbReference type="SUPFAM" id="SSF54919">
    <property type="entry name" value="Nucleoside diphosphate kinase, NDK"/>
    <property type="match status" value="1"/>
</dbReference>
<evidence type="ECO:0000313" key="14">
    <source>
        <dbReference type="EMBL" id="RLN84856.1"/>
    </source>
</evidence>
<dbReference type="Proteomes" id="UP000785171">
    <property type="component" value="Unassembled WGS sequence"/>
</dbReference>
<evidence type="ECO:0000313" key="12">
    <source>
        <dbReference type="EMBL" id="KAG2531743.1"/>
    </source>
</evidence>
<evidence type="ECO:0000256" key="2">
    <source>
        <dbReference type="ARBA" id="ARBA00008142"/>
    </source>
</evidence>
<feature type="binding site" evidence="7">
    <location>
        <position position="130"/>
    </location>
    <ligand>
        <name>ATP</name>
        <dbReference type="ChEBI" id="CHEBI:30616"/>
    </ligand>
</feature>
<dbReference type="PROSITE" id="PS51374">
    <property type="entry name" value="NDPK_LIKE"/>
    <property type="match status" value="1"/>
</dbReference>
<feature type="binding site" evidence="7">
    <location>
        <position position="185"/>
    </location>
    <ligand>
        <name>ATP</name>
        <dbReference type="ChEBI" id="CHEBI:30616"/>
    </ligand>
</feature>
<dbReference type="InterPro" id="IPR036850">
    <property type="entry name" value="NDK-like_dom_sf"/>
</dbReference>
<reference evidence="15 16" key="2">
    <citation type="submission" date="2018-07" db="EMBL/GenBank/DDBJ databases">
        <title>Genome sequencing of oomycete isolates from Chile give support for New Zealand origin for Phytophthora kernoviae and make available the first Nothophytophthora sp. genome.</title>
        <authorList>
            <person name="Studholme D.J."/>
            <person name="Sanfuentes E."/>
            <person name="Panda P."/>
            <person name="Hill R."/>
            <person name="Sambles C."/>
            <person name="Grant M."/>
            <person name="Williams N.M."/>
            <person name="Mcdougal R.L."/>
        </authorList>
    </citation>
    <scope>NUCLEOTIDE SEQUENCE [LARGE SCALE GENOMIC DNA]</scope>
    <source>
        <strain evidence="13">Chile2</strain>
        <strain evidence="14">Chile4</strain>
    </source>
</reference>
<evidence type="ECO:0000313" key="11">
    <source>
        <dbReference type="EMBL" id="KAG2529907.1"/>
    </source>
</evidence>
<feature type="active site" description="Pros-phosphohistidine intermediate" evidence="7">
    <location>
        <position position="188"/>
    </location>
</feature>
<evidence type="ECO:0000256" key="1">
    <source>
        <dbReference type="ARBA" id="ARBA00001946"/>
    </source>
</evidence>
<evidence type="ECO:0000256" key="9">
    <source>
        <dbReference type="RuleBase" id="RU004013"/>
    </source>
</evidence>
<evidence type="ECO:0000256" key="3">
    <source>
        <dbReference type="ARBA" id="ARBA00022679"/>
    </source>
</evidence>
<evidence type="ECO:0000256" key="4">
    <source>
        <dbReference type="ARBA" id="ARBA00022741"/>
    </source>
</evidence>
<feature type="binding site" evidence="7">
    <location>
        <position position="158"/>
    </location>
    <ligand>
        <name>ATP</name>
        <dbReference type="ChEBI" id="CHEBI:30616"/>
    </ligand>
</feature>
<keyword evidence="6 9" id="KW-0067">ATP-binding</keyword>
<dbReference type="EMBL" id="JPWU03000016">
    <property type="protein sequence ID" value="KAG2531743.1"/>
    <property type="molecule type" value="Genomic_DNA"/>
</dbReference>
<dbReference type="InterPro" id="IPR001564">
    <property type="entry name" value="Nucleoside_diP_kinase"/>
</dbReference>
<evidence type="ECO:0000313" key="15">
    <source>
        <dbReference type="Proteomes" id="UP000285624"/>
    </source>
</evidence>
<dbReference type="STRING" id="325452.A0A3R7GXS4"/>